<evidence type="ECO:0000313" key="2">
    <source>
        <dbReference type="EMBL" id="GCA64229.1"/>
    </source>
</evidence>
<dbReference type="Proteomes" id="UP000265618">
    <property type="component" value="Unassembled WGS sequence"/>
</dbReference>
<evidence type="ECO:0000313" key="3">
    <source>
        <dbReference type="Proteomes" id="UP000265618"/>
    </source>
</evidence>
<sequence>MPNENASFYQSFFSDIQEGLVSLSQIFTESAETAGGKAATTSTEDLQAVSEQAD</sequence>
<gene>
    <name evidence="2" type="ORF">KIPB_013660</name>
</gene>
<dbReference type="AlphaFoldDB" id="A0A391P1D5"/>
<keyword evidence="3" id="KW-1185">Reference proteome</keyword>
<evidence type="ECO:0000256" key="1">
    <source>
        <dbReference type="SAM" id="MobiDB-lite"/>
    </source>
</evidence>
<feature type="region of interest" description="Disordered" evidence="1">
    <location>
        <begin position="32"/>
        <end position="54"/>
    </location>
</feature>
<feature type="non-terminal residue" evidence="2">
    <location>
        <position position="1"/>
    </location>
</feature>
<reference evidence="2 3" key="1">
    <citation type="journal article" date="2018" name="PLoS ONE">
        <title>The draft genome of Kipferlia bialata reveals reductive genome evolution in fornicate parasites.</title>
        <authorList>
            <person name="Tanifuji G."/>
            <person name="Takabayashi S."/>
            <person name="Kume K."/>
            <person name="Takagi M."/>
            <person name="Nakayama T."/>
            <person name="Kamikawa R."/>
            <person name="Inagaki Y."/>
            <person name="Hashimoto T."/>
        </authorList>
    </citation>
    <scope>NUCLEOTIDE SEQUENCE [LARGE SCALE GENOMIC DNA]</scope>
    <source>
        <strain evidence="2">NY0173</strain>
    </source>
</reference>
<dbReference type="EMBL" id="BDIP01006609">
    <property type="protein sequence ID" value="GCA64229.1"/>
    <property type="molecule type" value="Genomic_DNA"/>
</dbReference>
<comment type="caution">
    <text evidence="2">The sequence shown here is derived from an EMBL/GenBank/DDBJ whole genome shotgun (WGS) entry which is preliminary data.</text>
</comment>
<name>A0A391P1D5_9EUKA</name>
<accession>A0A391P1D5</accession>
<organism evidence="2 3">
    <name type="scientific">Kipferlia bialata</name>
    <dbReference type="NCBI Taxonomy" id="797122"/>
    <lineage>
        <taxon>Eukaryota</taxon>
        <taxon>Metamonada</taxon>
        <taxon>Carpediemonas-like organisms</taxon>
        <taxon>Kipferlia</taxon>
    </lineage>
</organism>
<protein>
    <submittedName>
        <fullName evidence="2">Uncharacterized protein</fullName>
    </submittedName>
</protein>
<proteinExistence type="predicted"/>